<gene>
    <name evidence="1" type="ORF">N495_11450</name>
</gene>
<name>A0A0D1AM23_CLOBO</name>
<dbReference type="Proteomes" id="UP000032250">
    <property type="component" value="Unassembled WGS sequence"/>
</dbReference>
<accession>A0A0D1AM23</accession>
<dbReference type="EMBL" id="JXSU01000007">
    <property type="protein sequence ID" value="KIS24169.1"/>
    <property type="molecule type" value="Genomic_DNA"/>
</dbReference>
<dbReference type="PATRIC" id="fig|1379739.3.peg.2664"/>
<organism evidence="1 2">
    <name type="scientific">Clostridium botulinum B2 450</name>
    <dbReference type="NCBI Taxonomy" id="1379739"/>
    <lineage>
        <taxon>Bacteria</taxon>
        <taxon>Bacillati</taxon>
        <taxon>Bacillota</taxon>
        <taxon>Clostridia</taxon>
        <taxon>Eubacteriales</taxon>
        <taxon>Clostridiaceae</taxon>
        <taxon>Clostridium</taxon>
    </lineage>
</organism>
<dbReference type="HOGENOM" id="CLU_3381245_0_0_9"/>
<sequence length="33" mass="3777">MPYLVYPIFMLFQGSISSMSCRGAPRAFMEKCN</sequence>
<dbReference type="AlphaFoldDB" id="A0A0D1AM23"/>
<comment type="caution">
    <text evidence="1">The sequence shown here is derived from an EMBL/GenBank/DDBJ whole genome shotgun (WGS) entry which is preliminary data.</text>
</comment>
<evidence type="ECO:0000313" key="2">
    <source>
        <dbReference type="Proteomes" id="UP000032250"/>
    </source>
</evidence>
<protein>
    <submittedName>
        <fullName evidence="1">Uncharacterized protein</fullName>
    </submittedName>
</protein>
<reference evidence="1 2" key="1">
    <citation type="submission" date="2014-06" db="EMBL/GenBank/DDBJ databases">
        <title>Genome characterization of distinct group I Clostridium botulinum lineages.</title>
        <authorList>
            <person name="Giordani F."/>
            <person name="Anselmo A."/>
            <person name="Fillo S."/>
            <person name="Palozzi A.M."/>
            <person name="Fortunato A."/>
            <person name="Gentile B."/>
            <person name="Ciammaruconi A."/>
            <person name="Anniballi F."/>
            <person name="De Medici D."/>
            <person name="Lista F."/>
        </authorList>
    </citation>
    <scope>NUCLEOTIDE SEQUENCE [LARGE SCALE GENOMIC DNA]</scope>
    <source>
        <strain evidence="1 2">B2 450</strain>
    </source>
</reference>
<evidence type="ECO:0000313" key="1">
    <source>
        <dbReference type="EMBL" id="KIS24169.1"/>
    </source>
</evidence>
<proteinExistence type="predicted"/>